<evidence type="ECO:0008006" key="5">
    <source>
        <dbReference type="Google" id="ProtNLM"/>
    </source>
</evidence>
<dbReference type="GO" id="GO:0009451">
    <property type="term" value="P:RNA modification"/>
    <property type="evidence" value="ECO:0007669"/>
    <property type="project" value="InterPro"/>
</dbReference>
<dbReference type="InterPro" id="IPR011990">
    <property type="entry name" value="TPR-like_helical_dom_sf"/>
</dbReference>
<dbReference type="GO" id="GO:0003723">
    <property type="term" value="F:RNA binding"/>
    <property type="evidence" value="ECO:0007669"/>
    <property type="project" value="InterPro"/>
</dbReference>
<evidence type="ECO:0000313" key="4">
    <source>
        <dbReference type="Proteomes" id="UP001085076"/>
    </source>
</evidence>
<dbReference type="AlphaFoldDB" id="A0A9D5D4U3"/>
<dbReference type="PROSITE" id="PS51375">
    <property type="entry name" value="PPR"/>
    <property type="match status" value="3"/>
</dbReference>
<keyword evidence="1" id="KW-0677">Repeat</keyword>
<protein>
    <recommendedName>
        <fullName evidence="5">Pentatricopeptide repeat-containing protein</fullName>
    </recommendedName>
</protein>
<dbReference type="FunFam" id="1.25.40.10:FF:000184">
    <property type="entry name" value="Pentatricopeptide repeat-containing protein, chloroplastic"/>
    <property type="match status" value="1"/>
</dbReference>
<dbReference type="EMBL" id="JAGGNH010000001">
    <property type="protein sequence ID" value="KAJ0984472.1"/>
    <property type="molecule type" value="Genomic_DNA"/>
</dbReference>
<sequence>MLNKLKKLQRTSTFFFLRSISHTPSWISTNSTFQRQPRLILLERCQSLRDLLPLLSYIIISGLFHNPFVASRTLHSCITAGWPDLSSPIMLFKQMKQPNLFSWNTMIRAFARSEDHRRSAFLLYDEMLERGVLPDKYTLPFLLKSCLCDSDIHLGRLVHAHAVVLGLISDPFVQTELLIMYFTCGSSIHAIHLFDEMAYRDVVSWTALISGLVRQGCNDKALEVLNDMRMGGVDDATPNVATMVSVLSACVNLRSLVHTRGLHAYLEKVGLVGEVFIGNSLIDAYSKCGSIGCATKMFDGMRRKDLHSWTAMITSLASHGNGGEALYLFSRMVRGDILPDSVTFVAVLCACSHAGLVDEGIRIFGCMERVYGIIPELKHYGCMVDLFSRAGLLNQAYEFILSMPMEPNLEILGSLLSACRVHNDRELAEVVAKKIESTCEHIGGSHVLLSNIYANEHQWPEVVSIREATRGDASKPPGQSCIEIGGSVHEYFIAEDKSHPFAWELHSLLDGMGKLLEGS</sequence>
<proteinExistence type="predicted"/>
<reference evidence="3" key="2">
    <citation type="journal article" date="2022" name="Hortic Res">
        <title>The genome of Dioscorea zingiberensis sheds light on the biosynthesis, origin and evolution of the medicinally important diosgenin saponins.</title>
        <authorList>
            <person name="Li Y."/>
            <person name="Tan C."/>
            <person name="Li Z."/>
            <person name="Guo J."/>
            <person name="Li S."/>
            <person name="Chen X."/>
            <person name="Wang C."/>
            <person name="Dai X."/>
            <person name="Yang H."/>
            <person name="Song W."/>
            <person name="Hou L."/>
            <person name="Xu J."/>
            <person name="Tong Z."/>
            <person name="Xu A."/>
            <person name="Yuan X."/>
            <person name="Wang W."/>
            <person name="Yang Q."/>
            <person name="Chen L."/>
            <person name="Sun Z."/>
            <person name="Wang K."/>
            <person name="Pan B."/>
            <person name="Chen J."/>
            <person name="Bao Y."/>
            <person name="Liu F."/>
            <person name="Qi X."/>
            <person name="Gang D.R."/>
            <person name="Wen J."/>
            <person name="Li J."/>
        </authorList>
    </citation>
    <scope>NUCLEOTIDE SEQUENCE</scope>
    <source>
        <strain evidence="3">Dzin_1.0</strain>
    </source>
</reference>
<dbReference type="Gene3D" id="1.25.40.10">
    <property type="entry name" value="Tetratricopeptide repeat domain"/>
    <property type="match status" value="3"/>
</dbReference>
<feature type="repeat" description="PPR" evidence="2">
    <location>
        <begin position="201"/>
        <end position="235"/>
    </location>
</feature>
<evidence type="ECO:0000256" key="2">
    <source>
        <dbReference type="PROSITE-ProRule" id="PRU00708"/>
    </source>
</evidence>
<dbReference type="PANTHER" id="PTHR47926">
    <property type="entry name" value="PENTATRICOPEPTIDE REPEAT-CONTAINING PROTEIN"/>
    <property type="match status" value="1"/>
</dbReference>
<dbReference type="Pfam" id="PF01535">
    <property type="entry name" value="PPR"/>
    <property type="match status" value="1"/>
</dbReference>
<dbReference type="InterPro" id="IPR002885">
    <property type="entry name" value="PPR_rpt"/>
</dbReference>
<dbReference type="OrthoDB" id="185373at2759"/>
<dbReference type="Proteomes" id="UP001085076">
    <property type="component" value="Miscellaneous, Linkage group lg01"/>
</dbReference>
<dbReference type="Pfam" id="PF20431">
    <property type="entry name" value="E_motif"/>
    <property type="match status" value="1"/>
</dbReference>
<organism evidence="3 4">
    <name type="scientific">Dioscorea zingiberensis</name>
    <dbReference type="NCBI Taxonomy" id="325984"/>
    <lineage>
        <taxon>Eukaryota</taxon>
        <taxon>Viridiplantae</taxon>
        <taxon>Streptophyta</taxon>
        <taxon>Embryophyta</taxon>
        <taxon>Tracheophyta</taxon>
        <taxon>Spermatophyta</taxon>
        <taxon>Magnoliopsida</taxon>
        <taxon>Liliopsida</taxon>
        <taxon>Dioscoreales</taxon>
        <taxon>Dioscoreaceae</taxon>
        <taxon>Dioscorea</taxon>
    </lineage>
</organism>
<reference evidence="3" key="1">
    <citation type="submission" date="2021-03" db="EMBL/GenBank/DDBJ databases">
        <authorList>
            <person name="Li Z."/>
            <person name="Yang C."/>
        </authorList>
    </citation>
    <scope>NUCLEOTIDE SEQUENCE</scope>
    <source>
        <strain evidence="3">Dzin_1.0</strain>
        <tissue evidence="3">Leaf</tissue>
    </source>
</reference>
<dbReference type="FunFam" id="1.25.40.10:FF:000344">
    <property type="entry name" value="Pentatricopeptide repeat-containing protein"/>
    <property type="match status" value="1"/>
</dbReference>
<dbReference type="PANTHER" id="PTHR47926:SF411">
    <property type="entry name" value="PENTATRICOPEPTIDE REPEAT-CONTAINING PROTEIN"/>
    <property type="match status" value="1"/>
</dbReference>
<dbReference type="NCBIfam" id="TIGR00756">
    <property type="entry name" value="PPR"/>
    <property type="match status" value="4"/>
</dbReference>
<dbReference type="Pfam" id="PF13041">
    <property type="entry name" value="PPR_2"/>
    <property type="match status" value="3"/>
</dbReference>
<evidence type="ECO:0000313" key="3">
    <source>
        <dbReference type="EMBL" id="KAJ0984472.1"/>
    </source>
</evidence>
<dbReference type="InterPro" id="IPR046848">
    <property type="entry name" value="E_motif"/>
</dbReference>
<name>A0A9D5D4U3_9LILI</name>
<accession>A0A9D5D4U3</accession>
<gene>
    <name evidence="3" type="ORF">J5N97_002828</name>
</gene>
<keyword evidence="4" id="KW-1185">Reference proteome</keyword>
<evidence type="ECO:0000256" key="1">
    <source>
        <dbReference type="ARBA" id="ARBA00022737"/>
    </source>
</evidence>
<feature type="repeat" description="PPR" evidence="2">
    <location>
        <begin position="305"/>
        <end position="339"/>
    </location>
</feature>
<dbReference type="InterPro" id="IPR046960">
    <property type="entry name" value="PPR_At4g14850-like_plant"/>
</dbReference>
<feature type="repeat" description="PPR" evidence="2">
    <location>
        <begin position="99"/>
        <end position="134"/>
    </location>
</feature>
<comment type="caution">
    <text evidence="3">The sequence shown here is derived from an EMBL/GenBank/DDBJ whole genome shotgun (WGS) entry which is preliminary data.</text>
</comment>